<dbReference type="Gene3D" id="3.40.50.1820">
    <property type="entry name" value="alpha/beta hydrolase"/>
    <property type="match status" value="1"/>
</dbReference>
<comment type="caution">
    <text evidence="2">The sequence shown here is derived from an EMBL/GenBank/DDBJ whole genome shotgun (WGS) entry which is preliminary data.</text>
</comment>
<reference evidence="2 3" key="1">
    <citation type="journal article" date="2014" name="Int. J. Syst. Evol. Microbiol.">
        <title>Complete genome sequence of Corynebacterium casei LMG S-19264T (=DSM 44701T), isolated from a smear-ripened cheese.</title>
        <authorList>
            <consortium name="US DOE Joint Genome Institute (JGI-PGF)"/>
            <person name="Walter F."/>
            <person name="Albersmeier A."/>
            <person name="Kalinowski J."/>
            <person name="Ruckert C."/>
        </authorList>
    </citation>
    <scope>NUCLEOTIDE SEQUENCE [LARGE SCALE GENOMIC DNA]</scope>
    <source>
        <strain evidence="2 3">CGMCC 1.7286</strain>
    </source>
</reference>
<name>A0A917ZE33_9GAMM</name>
<dbReference type="Proteomes" id="UP000599578">
    <property type="component" value="Unassembled WGS sequence"/>
</dbReference>
<gene>
    <name evidence="2" type="ORF">GCM10011348_20080</name>
</gene>
<dbReference type="InterPro" id="IPR029058">
    <property type="entry name" value="AB_hydrolase_fold"/>
</dbReference>
<dbReference type="GO" id="GO:0016020">
    <property type="term" value="C:membrane"/>
    <property type="evidence" value="ECO:0007669"/>
    <property type="project" value="TreeGrafter"/>
</dbReference>
<protein>
    <submittedName>
        <fullName evidence="2">Alpha/beta hydrolase</fullName>
    </submittedName>
</protein>
<dbReference type="InterPro" id="IPR000073">
    <property type="entry name" value="AB_hydrolase_1"/>
</dbReference>
<evidence type="ECO:0000313" key="2">
    <source>
        <dbReference type="EMBL" id="GGO81321.1"/>
    </source>
</evidence>
<accession>A0A917ZE33</accession>
<feature type="domain" description="AB hydrolase-1" evidence="1">
    <location>
        <begin position="46"/>
        <end position="253"/>
    </location>
</feature>
<dbReference type="GO" id="GO:0016787">
    <property type="term" value="F:hydrolase activity"/>
    <property type="evidence" value="ECO:0007669"/>
    <property type="project" value="UniProtKB-KW"/>
</dbReference>
<dbReference type="InterPro" id="IPR050266">
    <property type="entry name" value="AB_hydrolase_sf"/>
</dbReference>
<evidence type="ECO:0000259" key="1">
    <source>
        <dbReference type="Pfam" id="PF12697"/>
    </source>
</evidence>
<proteinExistence type="predicted"/>
<dbReference type="AlphaFoldDB" id="A0A917ZE33"/>
<sequence length="269" mass="29308">MTIEWTTRQLELGDDVSIRALHGIQSGGERGRPTLVLLHEALGCIDMWKTVPQQLAGRTGCDVFVYERRGYGGSSPIELPRPDDYLEQEGRVWLPRVLDAAGLGPVVLVGHSDGGSIALIGAAVLGEKVAGVVTMAAHIYVDVLTTAGINDAVRRYQAPGSDLPQRLARYHGERTDLLFRAWHETWTRPGYEGFDLRPWLGDILCPSLIMQGEEDHYGLPAQVEDICEGIGNRARGLMLPGCGHIPHLEAPEAALTAITDFVGSIVDDR</sequence>
<keyword evidence="2" id="KW-0378">Hydrolase</keyword>
<dbReference type="RefSeq" id="WP_188860450.1">
    <property type="nucleotide sequence ID" value="NZ_BMLT01000004.1"/>
</dbReference>
<dbReference type="SUPFAM" id="SSF53474">
    <property type="entry name" value="alpha/beta-Hydrolases"/>
    <property type="match status" value="1"/>
</dbReference>
<dbReference type="PANTHER" id="PTHR43798">
    <property type="entry name" value="MONOACYLGLYCEROL LIPASE"/>
    <property type="match status" value="1"/>
</dbReference>
<evidence type="ECO:0000313" key="3">
    <source>
        <dbReference type="Proteomes" id="UP000599578"/>
    </source>
</evidence>
<dbReference type="Pfam" id="PF12697">
    <property type="entry name" value="Abhydrolase_6"/>
    <property type="match status" value="1"/>
</dbReference>
<keyword evidence="3" id="KW-1185">Reference proteome</keyword>
<organism evidence="2 3">
    <name type="scientific">Marinobacterium nitratireducens</name>
    <dbReference type="NCBI Taxonomy" id="518897"/>
    <lineage>
        <taxon>Bacteria</taxon>
        <taxon>Pseudomonadati</taxon>
        <taxon>Pseudomonadota</taxon>
        <taxon>Gammaproteobacteria</taxon>
        <taxon>Oceanospirillales</taxon>
        <taxon>Oceanospirillaceae</taxon>
        <taxon>Marinobacterium</taxon>
    </lineage>
</organism>
<dbReference type="PANTHER" id="PTHR43798:SF33">
    <property type="entry name" value="HYDROLASE, PUTATIVE (AFU_ORTHOLOGUE AFUA_2G14860)-RELATED"/>
    <property type="match status" value="1"/>
</dbReference>
<dbReference type="EMBL" id="BMLT01000004">
    <property type="protein sequence ID" value="GGO81321.1"/>
    <property type="molecule type" value="Genomic_DNA"/>
</dbReference>